<accession>A0A4Y2QXB8</accession>
<organism evidence="2 3">
    <name type="scientific">Araneus ventricosus</name>
    <name type="common">Orbweaver spider</name>
    <name type="synonym">Epeira ventricosa</name>
    <dbReference type="NCBI Taxonomy" id="182803"/>
    <lineage>
        <taxon>Eukaryota</taxon>
        <taxon>Metazoa</taxon>
        <taxon>Ecdysozoa</taxon>
        <taxon>Arthropoda</taxon>
        <taxon>Chelicerata</taxon>
        <taxon>Arachnida</taxon>
        <taxon>Araneae</taxon>
        <taxon>Araneomorphae</taxon>
        <taxon>Entelegynae</taxon>
        <taxon>Araneoidea</taxon>
        <taxon>Araneidae</taxon>
        <taxon>Araneus</taxon>
    </lineage>
</organism>
<comment type="caution">
    <text evidence="2">The sequence shown here is derived from an EMBL/GenBank/DDBJ whole genome shotgun (WGS) entry which is preliminary data.</text>
</comment>
<feature type="region of interest" description="Disordered" evidence="1">
    <location>
        <begin position="33"/>
        <end position="78"/>
    </location>
</feature>
<name>A0A4Y2QXB8_ARAVE</name>
<dbReference type="Proteomes" id="UP000499080">
    <property type="component" value="Unassembled WGS sequence"/>
</dbReference>
<proteinExistence type="predicted"/>
<dbReference type="AlphaFoldDB" id="A0A4Y2QXB8"/>
<reference evidence="2 3" key="1">
    <citation type="journal article" date="2019" name="Sci. Rep.">
        <title>Orb-weaving spider Araneus ventricosus genome elucidates the spidroin gene catalogue.</title>
        <authorList>
            <person name="Kono N."/>
            <person name="Nakamura H."/>
            <person name="Ohtoshi R."/>
            <person name="Moran D.A.P."/>
            <person name="Shinohara A."/>
            <person name="Yoshida Y."/>
            <person name="Fujiwara M."/>
            <person name="Mori M."/>
            <person name="Tomita M."/>
            <person name="Arakawa K."/>
        </authorList>
    </citation>
    <scope>NUCLEOTIDE SEQUENCE [LARGE SCALE GENOMIC DNA]</scope>
</reference>
<dbReference type="EMBL" id="BGPR01015115">
    <property type="protein sequence ID" value="GBN68054.1"/>
    <property type="molecule type" value="Genomic_DNA"/>
</dbReference>
<protein>
    <submittedName>
        <fullName evidence="2">Uncharacterized protein</fullName>
    </submittedName>
</protein>
<gene>
    <name evidence="2" type="ORF">AVEN_206618_1</name>
</gene>
<keyword evidence="3" id="KW-1185">Reference proteome</keyword>
<evidence type="ECO:0000256" key="1">
    <source>
        <dbReference type="SAM" id="MobiDB-lite"/>
    </source>
</evidence>
<sequence>MVKRMRSLESPFQSLYNSWKGVISVCGSTATCTGAPASNARPSTTTRWRPRETSISKPSKPGDSSRSRSSHCCVSPSW</sequence>
<evidence type="ECO:0000313" key="3">
    <source>
        <dbReference type="Proteomes" id="UP000499080"/>
    </source>
</evidence>
<evidence type="ECO:0000313" key="2">
    <source>
        <dbReference type="EMBL" id="GBN68054.1"/>
    </source>
</evidence>